<keyword evidence="19" id="KW-0325">Glycoprotein</keyword>
<organism evidence="26 27">
    <name type="scientific">Ricinus communis</name>
    <name type="common">Castor bean</name>
    <dbReference type="NCBI Taxonomy" id="3988"/>
    <lineage>
        <taxon>Eukaryota</taxon>
        <taxon>Viridiplantae</taxon>
        <taxon>Streptophyta</taxon>
        <taxon>Embryophyta</taxon>
        <taxon>Tracheophyta</taxon>
        <taxon>Spermatophyta</taxon>
        <taxon>Magnoliopsida</taxon>
        <taxon>eudicotyledons</taxon>
        <taxon>Gunneridae</taxon>
        <taxon>Pentapetalae</taxon>
        <taxon>rosids</taxon>
        <taxon>fabids</taxon>
        <taxon>Malpighiales</taxon>
        <taxon>Euphorbiaceae</taxon>
        <taxon>Acalyphoideae</taxon>
        <taxon>Acalypheae</taxon>
        <taxon>Ricinus</taxon>
    </lineage>
</organism>
<keyword evidence="7" id="KW-0597">Phosphoprotein</keyword>
<evidence type="ECO:0000256" key="23">
    <source>
        <dbReference type="PROSITE-ProRule" id="PRU10141"/>
    </source>
</evidence>
<dbReference type="Pfam" id="PF00069">
    <property type="entry name" value="Pkinase"/>
    <property type="match status" value="1"/>
</dbReference>
<sequence length="528" mass="58994">MQSHSEGNALLESGWWCLDFNITSDHCRWPGITCNQLGAVVEISPPLYCTDKSSIRNLNFSYFPNLIRLVLDGNGVTRSIPHEIGNLSPLVLLNLSYNHLLDQIPSALGLLTNLTHLDLTHNSIFGPIPSTIGLLANLKKFSLADNPTYGYIPPEIGNLKNLHYLDTSRNQLIGEIPSFLSNLIQLESLRLHENQINGSIPNKIGNSRSLSFLSISRNQLMGPLPSSLDNLTKFGEIPSTIGNLRQLNIMDLSYNNLSGQIPDSVACLPSRPLIIVNDNSLLAKIHQCSSSSPDQLSGNDNSTCHGECFRPHKANVVLHYMEICIPVGMFLVFSILGFLFLSRKASFLQHEDKALKNGDVFSMWNYDGKIAFENIIEATQDFDFRYCIGTGGYGSVYRAQLPGGKVVALKKLHGLEAEEPTFDKCFKNEVKMLTGIRHKNIVKLHGFCLHKRSMLLVYEYVERGSLFCMLRNDDEAVELDWAKRISILRVIANALSYIHEYSLPIVHRDISSNIILLNSEMEGFLSGF</sequence>
<feature type="domain" description="Protein kinase" evidence="25">
    <location>
        <begin position="382"/>
        <end position="528"/>
    </location>
</feature>
<evidence type="ECO:0000256" key="14">
    <source>
        <dbReference type="ARBA" id="ARBA00022777"/>
    </source>
</evidence>
<dbReference type="GO" id="GO:0106310">
    <property type="term" value="F:protein serine kinase activity"/>
    <property type="evidence" value="ECO:0007669"/>
    <property type="project" value="RHEA"/>
</dbReference>
<dbReference type="EC" id="2.7.11.1" evidence="4"/>
<keyword evidence="16 24" id="KW-1133">Transmembrane helix</keyword>
<evidence type="ECO:0000256" key="21">
    <source>
        <dbReference type="ARBA" id="ARBA00047899"/>
    </source>
</evidence>
<keyword evidence="5" id="KW-0134">Cell wall</keyword>
<evidence type="ECO:0000256" key="17">
    <source>
        <dbReference type="ARBA" id="ARBA00023136"/>
    </source>
</evidence>
<dbReference type="GO" id="GO:0009755">
    <property type="term" value="P:hormone-mediated signaling pathway"/>
    <property type="evidence" value="ECO:0000318"/>
    <property type="project" value="GO_Central"/>
</dbReference>
<dbReference type="InterPro" id="IPR017441">
    <property type="entry name" value="Protein_kinase_ATP_BS"/>
</dbReference>
<dbReference type="EMBL" id="EQ973899">
    <property type="protein sequence ID" value="EEF39582.1"/>
    <property type="molecule type" value="Genomic_DNA"/>
</dbReference>
<dbReference type="AlphaFoldDB" id="B9S9R2"/>
<accession>B9S9R2</accession>
<evidence type="ECO:0000256" key="15">
    <source>
        <dbReference type="ARBA" id="ARBA00022840"/>
    </source>
</evidence>
<comment type="subcellular location">
    <subcellularLocation>
        <location evidence="2">Cell membrane</location>
    </subcellularLocation>
    <subcellularLocation>
        <location evidence="3">Membrane</location>
        <topology evidence="3">Single-pass type I membrane protein</topology>
    </subcellularLocation>
    <subcellularLocation>
        <location evidence="1">Secreted</location>
        <location evidence="1">Cell wall</location>
    </subcellularLocation>
</comment>
<comment type="catalytic activity">
    <reaction evidence="21">
        <text>L-threonyl-[protein] + ATP = O-phospho-L-threonyl-[protein] + ADP + H(+)</text>
        <dbReference type="Rhea" id="RHEA:46608"/>
        <dbReference type="Rhea" id="RHEA-COMP:11060"/>
        <dbReference type="Rhea" id="RHEA-COMP:11605"/>
        <dbReference type="ChEBI" id="CHEBI:15378"/>
        <dbReference type="ChEBI" id="CHEBI:30013"/>
        <dbReference type="ChEBI" id="CHEBI:30616"/>
        <dbReference type="ChEBI" id="CHEBI:61977"/>
        <dbReference type="ChEBI" id="CHEBI:456216"/>
        <dbReference type="EC" id="2.7.11.1"/>
    </reaction>
</comment>
<proteinExistence type="inferred from homology"/>
<dbReference type="STRING" id="3988.B9S9R2"/>
<evidence type="ECO:0000256" key="19">
    <source>
        <dbReference type="ARBA" id="ARBA00023180"/>
    </source>
</evidence>
<dbReference type="InterPro" id="IPR001611">
    <property type="entry name" value="Leu-rich_rpt"/>
</dbReference>
<dbReference type="Proteomes" id="UP000008311">
    <property type="component" value="Unassembled WGS sequence"/>
</dbReference>
<evidence type="ECO:0000256" key="22">
    <source>
        <dbReference type="ARBA" id="ARBA00048679"/>
    </source>
</evidence>
<dbReference type="eggNOG" id="ENOG502QVKB">
    <property type="taxonomic scope" value="Eukaryota"/>
</dbReference>
<evidence type="ECO:0000256" key="16">
    <source>
        <dbReference type="ARBA" id="ARBA00022989"/>
    </source>
</evidence>
<keyword evidence="26" id="KW-0560">Oxidoreductase</keyword>
<dbReference type="InterPro" id="IPR051716">
    <property type="entry name" value="Plant_RL_S/T_kinase"/>
</dbReference>
<keyword evidence="9" id="KW-0808">Transferase</keyword>
<dbReference type="PANTHER" id="PTHR48053:SF126">
    <property type="entry name" value="MDIS1-INTERACTING RECEPTOR LIKE KINASE 2-LIKE ISOFORM X1"/>
    <property type="match status" value="1"/>
</dbReference>
<keyword evidence="14 26" id="KW-0418">Kinase</keyword>
<evidence type="ECO:0000259" key="25">
    <source>
        <dbReference type="PROSITE" id="PS50011"/>
    </source>
</evidence>
<keyword evidence="6" id="KW-0723">Serine/threonine-protein kinase</keyword>
<evidence type="ECO:0000256" key="11">
    <source>
        <dbReference type="ARBA" id="ARBA00022729"/>
    </source>
</evidence>
<keyword evidence="5" id="KW-0964">Secreted</keyword>
<gene>
    <name evidence="26" type="ORF">RCOM_0521560</name>
</gene>
<keyword evidence="11" id="KW-0732">Signal</keyword>
<evidence type="ECO:0000256" key="4">
    <source>
        <dbReference type="ARBA" id="ARBA00012513"/>
    </source>
</evidence>
<dbReference type="GO" id="GO:0005886">
    <property type="term" value="C:plasma membrane"/>
    <property type="evidence" value="ECO:0000318"/>
    <property type="project" value="GO_Central"/>
</dbReference>
<evidence type="ECO:0000256" key="8">
    <source>
        <dbReference type="ARBA" id="ARBA00022614"/>
    </source>
</evidence>
<dbReference type="InterPro" id="IPR011009">
    <property type="entry name" value="Kinase-like_dom_sf"/>
</dbReference>
<dbReference type="FunFam" id="3.80.10.10:FF:000400">
    <property type="entry name" value="Nuclear pore complex protein NUP107"/>
    <property type="match status" value="1"/>
</dbReference>
<dbReference type="GO" id="GO:0005524">
    <property type="term" value="F:ATP binding"/>
    <property type="evidence" value="ECO:0007669"/>
    <property type="project" value="UniProtKB-UniRule"/>
</dbReference>
<dbReference type="GO" id="GO:0016491">
    <property type="term" value="F:oxidoreductase activity"/>
    <property type="evidence" value="ECO:0007669"/>
    <property type="project" value="UniProtKB-KW"/>
</dbReference>
<dbReference type="FunFam" id="3.30.200.20:FF:000309">
    <property type="entry name" value="Leucine-rich repeat receptor protein kinase MSP1"/>
    <property type="match status" value="1"/>
</dbReference>
<dbReference type="GO" id="GO:0004674">
    <property type="term" value="F:protein serine/threonine kinase activity"/>
    <property type="evidence" value="ECO:0007669"/>
    <property type="project" value="UniProtKB-KW"/>
</dbReference>
<keyword evidence="17 24" id="KW-0472">Membrane</keyword>
<evidence type="ECO:0000256" key="6">
    <source>
        <dbReference type="ARBA" id="ARBA00022527"/>
    </source>
</evidence>
<feature type="transmembrane region" description="Helical" evidence="24">
    <location>
        <begin position="317"/>
        <end position="341"/>
    </location>
</feature>
<dbReference type="SMART" id="SM00369">
    <property type="entry name" value="LRR_TYP"/>
    <property type="match status" value="5"/>
</dbReference>
<evidence type="ECO:0000256" key="20">
    <source>
        <dbReference type="ARBA" id="ARBA00038043"/>
    </source>
</evidence>
<evidence type="ECO:0000256" key="24">
    <source>
        <dbReference type="SAM" id="Phobius"/>
    </source>
</evidence>
<protein>
    <recommendedName>
        <fullName evidence="4">non-specific serine/threonine protein kinase</fullName>
        <ecNumber evidence="4">2.7.11.1</ecNumber>
    </recommendedName>
</protein>
<keyword evidence="8" id="KW-0433">Leucine-rich repeat</keyword>
<dbReference type="Gene3D" id="3.30.200.20">
    <property type="entry name" value="Phosphorylase Kinase, domain 1"/>
    <property type="match status" value="1"/>
</dbReference>
<dbReference type="PROSITE" id="PS00107">
    <property type="entry name" value="PROTEIN_KINASE_ATP"/>
    <property type="match status" value="1"/>
</dbReference>
<evidence type="ECO:0000256" key="5">
    <source>
        <dbReference type="ARBA" id="ARBA00022512"/>
    </source>
</evidence>
<keyword evidence="13 23" id="KW-0547">Nucleotide-binding</keyword>
<evidence type="ECO:0000256" key="3">
    <source>
        <dbReference type="ARBA" id="ARBA00004479"/>
    </source>
</evidence>
<evidence type="ECO:0000256" key="1">
    <source>
        <dbReference type="ARBA" id="ARBA00004191"/>
    </source>
</evidence>
<comment type="catalytic activity">
    <reaction evidence="22">
        <text>L-seryl-[protein] + ATP = O-phospho-L-seryl-[protein] + ADP + H(+)</text>
        <dbReference type="Rhea" id="RHEA:17989"/>
        <dbReference type="Rhea" id="RHEA-COMP:9863"/>
        <dbReference type="Rhea" id="RHEA-COMP:11604"/>
        <dbReference type="ChEBI" id="CHEBI:15378"/>
        <dbReference type="ChEBI" id="CHEBI:29999"/>
        <dbReference type="ChEBI" id="CHEBI:30616"/>
        <dbReference type="ChEBI" id="CHEBI:83421"/>
        <dbReference type="ChEBI" id="CHEBI:456216"/>
        <dbReference type="EC" id="2.7.11.1"/>
    </reaction>
</comment>
<evidence type="ECO:0000313" key="26">
    <source>
        <dbReference type="EMBL" id="EEF39582.1"/>
    </source>
</evidence>
<keyword evidence="12" id="KW-0677">Repeat</keyword>
<evidence type="ECO:0000256" key="18">
    <source>
        <dbReference type="ARBA" id="ARBA00023170"/>
    </source>
</evidence>
<dbReference type="SUPFAM" id="SSF56112">
    <property type="entry name" value="Protein kinase-like (PK-like)"/>
    <property type="match status" value="1"/>
</dbReference>
<evidence type="ECO:0000256" key="10">
    <source>
        <dbReference type="ARBA" id="ARBA00022692"/>
    </source>
</evidence>
<dbReference type="InterPro" id="IPR000719">
    <property type="entry name" value="Prot_kinase_dom"/>
</dbReference>
<comment type="similarity">
    <text evidence="20">Belongs to the polygalacturonase-inhibiting protein family.</text>
</comment>
<dbReference type="PANTHER" id="PTHR48053">
    <property type="entry name" value="LEUCINE RICH REPEAT FAMILY PROTEIN, EXPRESSED"/>
    <property type="match status" value="1"/>
</dbReference>
<evidence type="ECO:0000256" key="12">
    <source>
        <dbReference type="ARBA" id="ARBA00022737"/>
    </source>
</evidence>
<dbReference type="InterPro" id="IPR032675">
    <property type="entry name" value="LRR_dom_sf"/>
</dbReference>
<dbReference type="SUPFAM" id="SSF52058">
    <property type="entry name" value="L domain-like"/>
    <property type="match status" value="1"/>
</dbReference>
<keyword evidence="10 24" id="KW-0812">Transmembrane</keyword>
<evidence type="ECO:0000313" key="27">
    <source>
        <dbReference type="Proteomes" id="UP000008311"/>
    </source>
</evidence>
<dbReference type="Pfam" id="PF00560">
    <property type="entry name" value="LRR_1"/>
    <property type="match status" value="6"/>
</dbReference>
<keyword evidence="15 23" id="KW-0067">ATP-binding</keyword>
<dbReference type="Gene3D" id="1.10.510.10">
    <property type="entry name" value="Transferase(Phosphotransferase) domain 1"/>
    <property type="match status" value="1"/>
</dbReference>
<keyword evidence="18" id="KW-0675">Receptor</keyword>
<feature type="binding site" evidence="23">
    <location>
        <position position="410"/>
    </location>
    <ligand>
        <name>ATP</name>
        <dbReference type="ChEBI" id="CHEBI:30616"/>
    </ligand>
</feature>
<evidence type="ECO:0000256" key="7">
    <source>
        <dbReference type="ARBA" id="ARBA00022553"/>
    </source>
</evidence>
<dbReference type="GO" id="GO:0038023">
    <property type="term" value="F:signaling receptor activity"/>
    <property type="evidence" value="ECO:0000318"/>
    <property type="project" value="GO_Central"/>
</dbReference>
<evidence type="ECO:0000256" key="13">
    <source>
        <dbReference type="ARBA" id="ARBA00022741"/>
    </source>
</evidence>
<name>B9S9R2_RICCO</name>
<evidence type="ECO:0000256" key="9">
    <source>
        <dbReference type="ARBA" id="ARBA00022679"/>
    </source>
</evidence>
<dbReference type="PROSITE" id="PS50011">
    <property type="entry name" value="PROTEIN_KINASE_DOM"/>
    <property type="match status" value="1"/>
</dbReference>
<dbReference type="InParanoid" id="B9S9R2"/>
<dbReference type="InterPro" id="IPR003591">
    <property type="entry name" value="Leu-rich_rpt_typical-subtyp"/>
</dbReference>
<keyword evidence="27" id="KW-1185">Reference proteome</keyword>
<dbReference type="Gene3D" id="3.80.10.10">
    <property type="entry name" value="Ribonuclease Inhibitor"/>
    <property type="match status" value="3"/>
</dbReference>
<reference evidence="27" key="1">
    <citation type="journal article" date="2010" name="Nat. Biotechnol.">
        <title>Draft genome sequence of the oilseed species Ricinus communis.</title>
        <authorList>
            <person name="Chan A.P."/>
            <person name="Crabtree J."/>
            <person name="Zhao Q."/>
            <person name="Lorenzi H."/>
            <person name="Orvis J."/>
            <person name="Puiu D."/>
            <person name="Melake-Berhan A."/>
            <person name="Jones K.M."/>
            <person name="Redman J."/>
            <person name="Chen G."/>
            <person name="Cahoon E.B."/>
            <person name="Gedil M."/>
            <person name="Stanke M."/>
            <person name="Haas B.J."/>
            <person name="Wortman J.R."/>
            <person name="Fraser-Liggett C.M."/>
            <person name="Ravel J."/>
            <person name="Rabinowicz P.D."/>
        </authorList>
    </citation>
    <scope>NUCLEOTIDE SEQUENCE [LARGE SCALE GENOMIC DNA]</scope>
    <source>
        <strain evidence="27">cv. Hale</strain>
    </source>
</reference>
<evidence type="ECO:0000256" key="2">
    <source>
        <dbReference type="ARBA" id="ARBA00004236"/>
    </source>
</evidence>